<evidence type="ECO:0000256" key="1">
    <source>
        <dbReference type="SAM" id="Phobius"/>
    </source>
</evidence>
<organism evidence="2 3">
    <name type="scientific">Deinandra increscens subsp. villosa</name>
    <dbReference type="NCBI Taxonomy" id="3103831"/>
    <lineage>
        <taxon>Eukaryota</taxon>
        <taxon>Viridiplantae</taxon>
        <taxon>Streptophyta</taxon>
        <taxon>Embryophyta</taxon>
        <taxon>Tracheophyta</taxon>
        <taxon>Spermatophyta</taxon>
        <taxon>Magnoliopsida</taxon>
        <taxon>eudicotyledons</taxon>
        <taxon>Gunneridae</taxon>
        <taxon>Pentapetalae</taxon>
        <taxon>asterids</taxon>
        <taxon>campanulids</taxon>
        <taxon>Asterales</taxon>
        <taxon>Asteraceae</taxon>
        <taxon>Asteroideae</taxon>
        <taxon>Heliantheae alliance</taxon>
        <taxon>Madieae</taxon>
        <taxon>Madiinae</taxon>
        <taxon>Deinandra</taxon>
    </lineage>
</organism>
<evidence type="ECO:0000313" key="3">
    <source>
        <dbReference type="Proteomes" id="UP001408789"/>
    </source>
</evidence>
<proteinExistence type="predicted"/>
<dbReference type="AlphaFoldDB" id="A0AAP0C5Q3"/>
<gene>
    <name evidence="2" type="ORF">SSX86_031906</name>
</gene>
<keyword evidence="1" id="KW-0812">Transmembrane</keyword>
<evidence type="ECO:0000313" key="2">
    <source>
        <dbReference type="EMBL" id="KAK9049128.1"/>
    </source>
</evidence>
<sequence length="514" mass="59115">MTITTFFSSTSNEQRWVDQISKKFIREVAIDISTQNPICVFNIPNTISIFKPEAYIPHMIALGPYHHMVPHLYHMQRYKIYCAKSFFKQNHCGQGNMIKFRGILIDKLKELDPVIRGCYHSYLDLDDDTLAWIVAIDGLFLVSLLQDYFVELESTKLSRDLLLLENQIPFVVLKEIYTTLKINSSEISDDESKLFFMMERFCRANSPLQLPSISSCSYNETSHLHLLDVMYHLMVNNGFPEIERSSQDEENSESPNSWEQMEDNIEDDVNSACDNIGEITKIAMKFGIGKKILKPFQVIQDIPWDKILSNLGLHVLKEPDKNDGPIVEEIKVPSVYSLHYYAGITFRSTSEGIRGIKFIEEEAALYLPLITLDVNSEVILRNLVAYETAMNYSHSSPPFSQFVDLLSGIIDDPEDARLLKEKGIIRSELTNNEIAKLFNGMNKTTRSSGNKTVVKINNYYKKKMNVRMFKFIEKRWFSLWKVTAHLLTVVLVLLLVLYSFCEFYGCPKLFGGSS</sequence>
<dbReference type="Pfam" id="PF03140">
    <property type="entry name" value="DUF247"/>
    <property type="match status" value="1"/>
</dbReference>
<feature type="transmembrane region" description="Helical" evidence="1">
    <location>
        <begin position="477"/>
        <end position="500"/>
    </location>
</feature>
<protein>
    <submittedName>
        <fullName evidence="2">Uncharacterized protein</fullName>
    </submittedName>
</protein>
<dbReference type="PANTHER" id="PTHR31549">
    <property type="entry name" value="PROTEIN, PUTATIVE (DUF247)-RELATED-RELATED"/>
    <property type="match status" value="1"/>
</dbReference>
<accession>A0AAP0C5Q3</accession>
<keyword evidence="1" id="KW-0472">Membrane</keyword>
<keyword evidence="1" id="KW-1133">Transmembrane helix</keyword>
<dbReference type="EMBL" id="JBCNJP010008265">
    <property type="protein sequence ID" value="KAK9049128.1"/>
    <property type="molecule type" value="Genomic_DNA"/>
</dbReference>
<dbReference type="InterPro" id="IPR004158">
    <property type="entry name" value="DUF247_pln"/>
</dbReference>
<comment type="caution">
    <text evidence="2">The sequence shown here is derived from an EMBL/GenBank/DDBJ whole genome shotgun (WGS) entry which is preliminary data.</text>
</comment>
<dbReference type="PANTHER" id="PTHR31549:SF180">
    <property type="match status" value="1"/>
</dbReference>
<keyword evidence="3" id="KW-1185">Reference proteome</keyword>
<dbReference type="Proteomes" id="UP001408789">
    <property type="component" value="Unassembled WGS sequence"/>
</dbReference>
<name>A0AAP0C5Q3_9ASTR</name>
<reference evidence="2 3" key="1">
    <citation type="submission" date="2024-04" db="EMBL/GenBank/DDBJ databases">
        <title>The reference genome of an endangered Asteraceae, Deinandra increscens subsp. villosa, native to the Central Coast of California.</title>
        <authorList>
            <person name="Guilliams M."/>
            <person name="Hasenstab-Lehman K."/>
            <person name="Meyer R."/>
            <person name="Mcevoy S."/>
        </authorList>
    </citation>
    <scope>NUCLEOTIDE SEQUENCE [LARGE SCALE GENOMIC DNA]</scope>
    <source>
        <tissue evidence="2">Leaf</tissue>
    </source>
</reference>